<protein>
    <submittedName>
        <fullName evidence="2">Uncharacterized protein</fullName>
    </submittedName>
</protein>
<keyword evidence="1" id="KW-0812">Transmembrane</keyword>
<accession>A0AAV5UJ58</accession>
<dbReference type="Proteomes" id="UP001432027">
    <property type="component" value="Unassembled WGS sequence"/>
</dbReference>
<evidence type="ECO:0000313" key="3">
    <source>
        <dbReference type="Proteomes" id="UP001432027"/>
    </source>
</evidence>
<proteinExistence type="predicted"/>
<evidence type="ECO:0000313" key="2">
    <source>
        <dbReference type="EMBL" id="GMT05895.1"/>
    </source>
</evidence>
<feature type="transmembrane region" description="Helical" evidence="1">
    <location>
        <begin position="304"/>
        <end position="324"/>
    </location>
</feature>
<name>A0AAV5UJ58_9BILA</name>
<keyword evidence="1" id="KW-0472">Membrane</keyword>
<evidence type="ECO:0000256" key="1">
    <source>
        <dbReference type="SAM" id="Phobius"/>
    </source>
</evidence>
<dbReference type="AlphaFoldDB" id="A0AAV5UJ58"/>
<sequence>MGTNLVRQGEKGDLWSLQGGSDDVVILELGGVVLLELFSVVSGLRSDEGVVVSDDLLGGELAVLVVIGGGDEVLGLGVGVVESDGHDPVAHLVLIELSVGVLVSVLLEHLALGLHPVGFLAVELGVVVGPVHVSDVLLEIDETVLVLVDILNSLGDDDISHVIAVLGVHEASILGPVHLAVGVVVGCGPSLLVSGDHLGVIGRQLLSGTIGRSVDHLAVVLPSDLAIDDLLGLVILPRALDVVVDVTLLHEVDVVLELVLLDESVSVRVHLGHEFAQLLLGLLGSELVELGGLILPEEGVMVEFGVVLVTLIVVLVGQGVSVLLGQGDRNSAEEDDQQ</sequence>
<gene>
    <name evidence="2" type="ORF">PENTCL1PPCAC_28069</name>
</gene>
<keyword evidence="1" id="KW-1133">Transmembrane helix</keyword>
<reference evidence="2" key="1">
    <citation type="submission" date="2023-10" db="EMBL/GenBank/DDBJ databases">
        <title>Genome assembly of Pristionchus species.</title>
        <authorList>
            <person name="Yoshida K."/>
            <person name="Sommer R.J."/>
        </authorList>
    </citation>
    <scope>NUCLEOTIDE SEQUENCE</scope>
    <source>
        <strain evidence="2">RS0144</strain>
    </source>
</reference>
<keyword evidence="3" id="KW-1185">Reference proteome</keyword>
<dbReference type="EMBL" id="BTSX01000006">
    <property type="protein sequence ID" value="GMT05895.1"/>
    <property type="molecule type" value="Genomic_DNA"/>
</dbReference>
<comment type="caution">
    <text evidence="2">The sequence shown here is derived from an EMBL/GenBank/DDBJ whole genome shotgun (WGS) entry which is preliminary data.</text>
</comment>
<organism evidence="2 3">
    <name type="scientific">Pristionchus entomophagus</name>
    <dbReference type="NCBI Taxonomy" id="358040"/>
    <lineage>
        <taxon>Eukaryota</taxon>
        <taxon>Metazoa</taxon>
        <taxon>Ecdysozoa</taxon>
        <taxon>Nematoda</taxon>
        <taxon>Chromadorea</taxon>
        <taxon>Rhabditida</taxon>
        <taxon>Rhabditina</taxon>
        <taxon>Diplogasteromorpha</taxon>
        <taxon>Diplogasteroidea</taxon>
        <taxon>Neodiplogasteridae</taxon>
        <taxon>Pristionchus</taxon>
    </lineage>
</organism>